<evidence type="ECO:0000256" key="1">
    <source>
        <dbReference type="SAM" id="MobiDB-lite"/>
    </source>
</evidence>
<dbReference type="EMBL" id="AHZP02002064">
    <property type="protein sequence ID" value="KYK65145.1"/>
    <property type="molecule type" value="Genomic_DNA"/>
</dbReference>
<dbReference type="Proteomes" id="UP000075225">
    <property type="component" value="Unassembled WGS sequence"/>
</dbReference>
<name>A0A151H6Z5_TOXGO</name>
<dbReference type="OrthoDB" id="333303at2759"/>
<evidence type="ECO:0000313" key="2">
    <source>
        <dbReference type="EMBL" id="KYK65145.1"/>
    </source>
</evidence>
<accession>A0A151H6Z5</accession>
<feature type="compositionally biased region" description="Polar residues" evidence="1">
    <location>
        <begin position="1"/>
        <end position="10"/>
    </location>
</feature>
<proteinExistence type="predicted"/>
<feature type="region of interest" description="Disordered" evidence="1">
    <location>
        <begin position="1"/>
        <end position="49"/>
    </location>
</feature>
<dbReference type="AlphaFoldDB" id="A0A151H6Z5"/>
<comment type="caution">
    <text evidence="2">The sequence shown here is derived from an EMBL/GenBank/DDBJ whole genome shotgun (WGS) entry which is preliminary data.</text>
</comment>
<protein>
    <submittedName>
        <fullName evidence="2">Uncharacterized protein</fullName>
    </submittedName>
</protein>
<reference evidence="3" key="1">
    <citation type="submission" date="2016-03" db="EMBL/GenBank/DDBJ databases">
        <authorList>
            <person name="Sibley D."/>
            <person name="Venepally P."/>
            <person name="Karamycheva S."/>
            <person name="Hadjithomas M."/>
            <person name="Khan A."/>
            <person name="Brunk B."/>
            <person name="Roos D."/>
            <person name="Caler E."/>
            <person name="Lorenzi H."/>
        </authorList>
    </citation>
    <scope>NUCLEOTIDE SEQUENCE [LARGE SCALE GENOMIC DNA]</scope>
    <source>
        <strain evidence="3">TgCatPRC2</strain>
    </source>
</reference>
<organism evidence="2 3">
    <name type="scientific">Toxoplasma gondii TgCatPRC2</name>
    <dbReference type="NCBI Taxonomy" id="1130821"/>
    <lineage>
        <taxon>Eukaryota</taxon>
        <taxon>Sar</taxon>
        <taxon>Alveolata</taxon>
        <taxon>Apicomplexa</taxon>
        <taxon>Conoidasida</taxon>
        <taxon>Coccidia</taxon>
        <taxon>Eucoccidiorida</taxon>
        <taxon>Eimeriorina</taxon>
        <taxon>Sarcocystidae</taxon>
        <taxon>Toxoplasma</taxon>
    </lineage>
</organism>
<gene>
    <name evidence="2" type="ORF">TGPRC2_426080</name>
</gene>
<feature type="compositionally biased region" description="Low complexity" evidence="1">
    <location>
        <begin position="39"/>
        <end position="49"/>
    </location>
</feature>
<evidence type="ECO:0000313" key="3">
    <source>
        <dbReference type="Proteomes" id="UP000075225"/>
    </source>
</evidence>
<sequence>MARSTHQTPGVLSRRPAGSRISEDSQDDESGRSESSENASFSPPAHAPPGAASPSWRVIACAAAVVSLGTLNQIAGKIRSKPLGQFDYFVSLCNAVLYFTVYTLALVSEGRGVSVLSRASRLSRCDCVTAQSLGGRLFSGRSARTCLLTGGGDMELRTEVDRTQREKKLNHMSSRV</sequence>
<dbReference type="VEuPathDB" id="ToxoDB:TGPRC2_426080"/>